<dbReference type="SMART" id="SM00267">
    <property type="entry name" value="GGDEF"/>
    <property type="match status" value="1"/>
</dbReference>
<dbReference type="CDD" id="cd00130">
    <property type="entry name" value="PAS"/>
    <property type="match status" value="2"/>
</dbReference>
<dbReference type="Proteomes" id="UP000008721">
    <property type="component" value="Chromosome"/>
</dbReference>
<reference evidence="4 5" key="1">
    <citation type="journal article" date="2012" name="Stand. Genomic Sci.">
        <title>Complete genome sequence of the sulfur compounds oxidizing chemolithoautotroph Sulfuricurvum kujiense type strain (YK-1(T)).</title>
        <authorList>
            <person name="Han C."/>
            <person name="Kotsyurbenko O."/>
            <person name="Chertkov O."/>
            <person name="Held B."/>
            <person name="Lapidus A."/>
            <person name="Nolan M."/>
            <person name="Lucas S."/>
            <person name="Hammon N."/>
            <person name="Deshpande S."/>
            <person name="Cheng J.F."/>
            <person name="Tapia R."/>
            <person name="Goodwin L.A."/>
            <person name="Pitluck S."/>
            <person name="Liolios K."/>
            <person name="Pagani I."/>
            <person name="Ivanova N."/>
            <person name="Mavromatis K."/>
            <person name="Mikhailova N."/>
            <person name="Pati A."/>
            <person name="Chen A."/>
            <person name="Palaniappan K."/>
            <person name="Land M."/>
            <person name="Hauser L."/>
            <person name="Chang Y.J."/>
            <person name="Jeffries C.D."/>
            <person name="Brambilla E.M."/>
            <person name="Rohde M."/>
            <person name="Spring S."/>
            <person name="Sikorski J."/>
            <person name="Goker M."/>
            <person name="Woyke T."/>
            <person name="Bristow J."/>
            <person name="Eisen J.A."/>
            <person name="Markowitz V."/>
            <person name="Hugenholtz P."/>
            <person name="Kyrpides N.C."/>
            <person name="Klenk H.P."/>
            <person name="Detter J.C."/>
        </authorList>
    </citation>
    <scope>NUCLEOTIDE SEQUENCE [LARGE SCALE GENOMIC DNA]</scope>
    <source>
        <strain evidence="5">ATCC BAA-921 / DSM 16994 / JCM 11577 / YK-1</strain>
    </source>
</reference>
<accession>E4U0K3</accession>
<gene>
    <name evidence="4" type="ordered locus">Sulku_1659</name>
</gene>
<dbReference type="NCBIfam" id="TIGR00254">
    <property type="entry name" value="GGDEF"/>
    <property type="match status" value="1"/>
</dbReference>
<keyword evidence="5" id="KW-1185">Reference proteome</keyword>
<dbReference type="Pfam" id="PF00990">
    <property type="entry name" value="GGDEF"/>
    <property type="match status" value="1"/>
</dbReference>
<dbReference type="InterPro" id="IPR001610">
    <property type="entry name" value="PAC"/>
</dbReference>
<dbReference type="SUPFAM" id="SSF55785">
    <property type="entry name" value="PYP-like sensor domain (PAS domain)"/>
    <property type="match status" value="2"/>
</dbReference>
<dbReference type="SUPFAM" id="SSF55073">
    <property type="entry name" value="Nucleotide cyclase"/>
    <property type="match status" value="1"/>
</dbReference>
<evidence type="ECO:0000313" key="4">
    <source>
        <dbReference type="EMBL" id="ADR34320.1"/>
    </source>
</evidence>
<dbReference type="KEGG" id="sku:Sulku_1659"/>
<dbReference type="Gene3D" id="3.30.70.270">
    <property type="match status" value="1"/>
</dbReference>
<dbReference type="InterPro" id="IPR052163">
    <property type="entry name" value="DGC-Regulatory_Protein"/>
</dbReference>
<evidence type="ECO:0000259" key="2">
    <source>
        <dbReference type="PROSITE" id="PS50113"/>
    </source>
</evidence>
<dbReference type="PANTHER" id="PTHR46663:SF4">
    <property type="entry name" value="DIGUANYLATE CYCLASE DGCT-RELATED"/>
    <property type="match status" value="1"/>
</dbReference>
<dbReference type="PROSITE" id="PS50887">
    <property type="entry name" value="GGDEF"/>
    <property type="match status" value="1"/>
</dbReference>
<dbReference type="PANTHER" id="PTHR46663">
    <property type="entry name" value="DIGUANYLATE CYCLASE DGCT-RELATED"/>
    <property type="match status" value="1"/>
</dbReference>
<dbReference type="Pfam" id="PF13426">
    <property type="entry name" value="PAS_9"/>
    <property type="match status" value="1"/>
</dbReference>
<feature type="domain" description="PAS" evidence="1">
    <location>
        <begin position="156"/>
        <end position="215"/>
    </location>
</feature>
<dbReference type="InterPro" id="IPR000700">
    <property type="entry name" value="PAS-assoc_C"/>
</dbReference>
<dbReference type="Pfam" id="PF00989">
    <property type="entry name" value="PAS"/>
    <property type="match status" value="1"/>
</dbReference>
<dbReference type="Gene3D" id="3.30.450.20">
    <property type="entry name" value="PAS domain"/>
    <property type="match status" value="2"/>
</dbReference>
<dbReference type="InterPro" id="IPR000160">
    <property type="entry name" value="GGDEF_dom"/>
</dbReference>
<feature type="domain" description="PAS" evidence="1">
    <location>
        <begin position="28"/>
        <end position="104"/>
    </location>
</feature>
<dbReference type="SMART" id="SM00086">
    <property type="entry name" value="PAC"/>
    <property type="match status" value="2"/>
</dbReference>
<dbReference type="STRING" id="709032.Sulku_1659"/>
<dbReference type="GO" id="GO:0006355">
    <property type="term" value="P:regulation of DNA-templated transcription"/>
    <property type="evidence" value="ECO:0007669"/>
    <property type="project" value="InterPro"/>
</dbReference>
<dbReference type="InterPro" id="IPR043128">
    <property type="entry name" value="Rev_trsase/Diguanyl_cyclase"/>
</dbReference>
<dbReference type="InterPro" id="IPR035965">
    <property type="entry name" value="PAS-like_dom_sf"/>
</dbReference>
<evidence type="ECO:0000259" key="1">
    <source>
        <dbReference type="PROSITE" id="PS50112"/>
    </source>
</evidence>
<dbReference type="InterPro" id="IPR013767">
    <property type="entry name" value="PAS_fold"/>
</dbReference>
<organism evidence="4 5">
    <name type="scientific">Sulfuricurvum kujiense (strain ATCC BAA-921 / DSM 16994 / JCM 11577 / YK-1)</name>
    <dbReference type="NCBI Taxonomy" id="709032"/>
    <lineage>
        <taxon>Bacteria</taxon>
        <taxon>Pseudomonadati</taxon>
        <taxon>Campylobacterota</taxon>
        <taxon>Epsilonproteobacteria</taxon>
        <taxon>Campylobacterales</taxon>
        <taxon>Sulfurimonadaceae</taxon>
        <taxon>Sulfuricurvum</taxon>
    </lineage>
</organism>
<dbReference type="GO" id="GO:0003824">
    <property type="term" value="F:catalytic activity"/>
    <property type="evidence" value="ECO:0007669"/>
    <property type="project" value="UniProtKB-ARBA"/>
</dbReference>
<dbReference type="NCBIfam" id="TIGR00229">
    <property type="entry name" value="sensory_box"/>
    <property type="match status" value="2"/>
</dbReference>
<dbReference type="PROSITE" id="PS50112">
    <property type="entry name" value="PAS"/>
    <property type="match status" value="2"/>
</dbReference>
<sequence>MKTQLSLGISLTITVYNMFMIQKLINLYGASFLALLDHLNEGVIIHRCDTTVLYANKAASNLLGVEINQLIGKNADDRMWRMVDENAEPLKNEDHPVKRLITSNQNIVHQLIGIRQDDGTLKWCDVNGSLVIEEDDEKIVLLFLSDITDQKTAYNEAALFKHLVDIVDTGITITDPSLPDNPLIYVNRAFTEITGYSFEEAVGRNCRFLRDLEPKQSGLPSVYEALNNVQSCEVELRNYTKEGKLFHNLLNITPMFDNHGKLKYFIGVQHDISRQKQHEEKLAEQALYIQSILDAQENIVYVSEHGSIIYANQPFFDFFAVPSLEEFLKHESCICGRFLQNDLSFTPSSLDGKVWIHEILALEKSKRIVAMKSSTQEKRFFSISIKALVSERYIITLNDISQSLLRELFLKNKAYHDPLTGVLNRQYFYDYYDENRRNIVTMGIIMIDLDYFKKINDVYGHSMGDEVLKRSAEAIQNSIRNDDTLIRWGGEEFIVLVNTAKNSQLISVSEHIRRTVSEIVIETIPPVTASIGATLLLEGEPFKTAIERADKALYDAKANGRNRIEITL</sequence>
<dbReference type="HOGENOM" id="CLU_000445_11_4_7"/>
<dbReference type="SMART" id="SM00091">
    <property type="entry name" value="PAS"/>
    <property type="match status" value="2"/>
</dbReference>
<dbReference type="FunFam" id="3.30.70.270:FF:000001">
    <property type="entry name" value="Diguanylate cyclase domain protein"/>
    <property type="match status" value="1"/>
</dbReference>
<dbReference type="InterPro" id="IPR000014">
    <property type="entry name" value="PAS"/>
</dbReference>
<dbReference type="EMBL" id="CP002355">
    <property type="protein sequence ID" value="ADR34320.1"/>
    <property type="molecule type" value="Genomic_DNA"/>
</dbReference>
<protein>
    <submittedName>
        <fullName evidence="4">Diguanylate cyclase with PAS/PAC sensor</fullName>
    </submittedName>
</protein>
<dbReference type="CDD" id="cd01949">
    <property type="entry name" value="GGDEF"/>
    <property type="match status" value="1"/>
</dbReference>
<dbReference type="PROSITE" id="PS50113">
    <property type="entry name" value="PAC"/>
    <property type="match status" value="1"/>
</dbReference>
<evidence type="ECO:0000259" key="3">
    <source>
        <dbReference type="PROSITE" id="PS50887"/>
    </source>
</evidence>
<dbReference type="eggNOG" id="COG3706">
    <property type="taxonomic scope" value="Bacteria"/>
</dbReference>
<feature type="domain" description="GGDEF" evidence="3">
    <location>
        <begin position="440"/>
        <end position="568"/>
    </location>
</feature>
<dbReference type="InterPro" id="IPR029787">
    <property type="entry name" value="Nucleotide_cyclase"/>
</dbReference>
<evidence type="ECO:0000313" key="5">
    <source>
        <dbReference type="Proteomes" id="UP000008721"/>
    </source>
</evidence>
<dbReference type="AlphaFoldDB" id="E4U0K3"/>
<proteinExistence type="predicted"/>
<feature type="domain" description="PAC" evidence="2">
    <location>
        <begin position="230"/>
        <end position="284"/>
    </location>
</feature>
<name>E4U0K3_SULKY</name>